<evidence type="ECO:0000256" key="1">
    <source>
        <dbReference type="SAM" id="SignalP"/>
    </source>
</evidence>
<sequence>MITKMKQILGAAAAMLMLAACGSPKTNLPLEGTQWKLTEMDGKADPAFAAGEDTFNFTLDPSRMMVYGVGACNRLFGPYELEEGNGLDIERLASTMMACPNMDLESRFAKLLEEADKYEIDGDVLTLFDDGKKALVFKGTKAEPLPAAEPAAVGEAPATDSVKAVVPAEKLTPAEKK</sequence>
<reference evidence="3" key="1">
    <citation type="journal article" date="2020" name="Int. J. Syst. Evol. Microbiol.">
        <title>Alistipes communis sp. nov., Alistipes dispar sp. nov. and Alistipes onderdonkii subsp. vulgaris subsp. nov., isolated from human faeces, and creation of Alistipes onderdonkii subsp. onderdonkii subsp. nov.</title>
        <authorList>
            <person name="Sakamoto M."/>
            <person name="Ikeyama N."/>
            <person name="Ogata Y."/>
            <person name="Suda W."/>
            <person name="Iino T."/>
            <person name="Hattori M."/>
            <person name="Ohkuma M."/>
        </authorList>
    </citation>
    <scope>NUCLEOTIDE SEQUENCE</scope>
    <source>
        <strain evidence="3">5CBH24</strain>
    </source>
</reference>
<evidence type="ECO:0000313" key="4">
    <source>
        <dbReference type="Proteomes" id="UP000318946"/>
    </source>
</evidence>
<gene>
    <name evidence="3" type="ORF">A5CBH24_02540</name>
</gene>
<feature type="chain" id="PRO_5021467429" description="DUF306 domain-containing protein" evidence="1">
    <location>
        <begin position="23"/>
        <end position="177"/>
    </location>
</feature>
<name>A0A4Y1WP98_9BACT</name>
<dbReference type="InterPro" id="IPR005184">
    <property type="entry name" value="DUF306_Meta_HslJ"/>
</dbReference>
<keyword evidence="4" id="KW-1185">Reference proteome</keyword>
<proteinExistence type="predicted"/>
<dbReference type="Proteomes" id="UP000318946">
    <property type="component" value="Chromosome"/>
</dbReference>
<feature type="signal peptide" evidence="1">
    <location>
        <begin position="1"/>
        <end position="22"/>
    </location>
</feature>
<dbReference type="Gene3D" id="2.40.128.270">
    <property type="match status" value="1"/>
</dbReference>
<evidence type="ECO:0000313" key="3">
    <source>
        <dbReference type="EMBL" id="BBL02941.1"/>
    </source>
</evidence>
<dbReference type="EMBL" id="AP019735">
    <property type="protein sequence ID" value="BBL02941.1"/>
    <property type="molecule type" value="Genomic_DNA"/>
</dbReference>
<feature type="domain" description="DUF306" evidence="2">
    <location>
        <begin position="29"/>
        <end position="137"/>
    </location>
</feature>
<dbReference type="InterPro" id="IPR038670">
    <property type="entry name" value="HslJ-like_sf"/>
</dbReference>
<dbReference type="Pfam" id="PF03724">
    <property type="entry name" value="META"/>
    <property type="match status" value="1"/>
</dbReference>
<dbReference type="AlphaFoldDB" id="A0A4Y1WP98"/>
<dbReference type="PROSITE" id="PS51257">
    <property type="entry name" value="PROKAR_LIPOPROTEIN"/>
    <property type="match status" value="1"/>
</dbReference>
<evidence type="ECO:0000259" key="2">
    <source>
        <dbReference type="Pfam" id="PF03724"/>
    </source>
</evidence>
<dbReference type="PANTHER" id="PTHR35535:SF1">
    <property type="entry name" value="HEAT SHOCK PROTEIN HSLJ"/>
    <property type="match status" value="1"/>
</dbReference>
<organism evidence="3 4">
    <name type="scientific">Alistipes communis</name>
    <dbReference type="NCBI Taxonomy" id="2585118"/>
    <lineage>
        <taxon>Bacteria</taxon>
        <taxon>Pseudomonadati</taxon>
        <taxon>Bacteroidota</taxon>
        <taxon>Bacteroidia</taxon>
        <taxon>Bacteroidales</taxon>
        <taxon>Rikenellaceae</taxon>
        <taxon>Alistipes</taxon>
    </lineage>
</organism>
<dbReference type="PANTHER" id="PTHR35535">
    <property type="entry name" value="HEAT SHOCK PROTEIN HSLJ"/>
    <property type="match status" value="1"/>
</dbReference>
<dbReference type="InterPro" id="IPR053147">
    <property type="entry name" value="Hsp_HslJ-like"/>
</dbReference>
<protein>
    <recommendedName>
        <fullName evidence="2">DUF306 domain-containing protein</fullName>
    </recommendedName>
</protein>
<accession>A0A4Y1WP98</accession>
<dbReference type="KEGG" id="acou:A5CBH24_02540"/>
<keyword evidence="1" id="KW-0732">Signal</keyword>